<feature type="region of interest" description="Disordered" evidence="1">
    <location>
        <begin position="110"/>
        <end position="140"/>
    </location>
</feature>
<dbReference type="Proteomes" id="UP000887574">
    <property type="component" value="Unplaced"/>
</dbReference>
<dbReference type="AlphaFoldDB" id="A0A915DTA2"/>
<feature type="compositionally biased region" description="Basic and acidic residues" evidence="1">
    <location>
        <begin position="111"/>
        <end position="129"/>
    </location>
</feature>
<keyword evidence="2" id="KW-1185">Reference proteome</keyword>
<sequence>MLASIWGNNPACGNQLGRKGCYASCSSLPRMQTYNGYGQFLHQQRIGTQPSDAEHVPAGDYAKRKKRNSTDFIDEKLEVRTWKSSIRLRQHETIVKFQAKKTKQVNLYSTTHHDEQMHRSGKTKDDHRLQSNKVRCGHLR</sequence>
<evidence type="ECO:0000313" key="3">
    <source>
        <dbReference type="WBParaSite" id="jg227"/>
    </source>
</evidence>
<reference evidence="3" key="1">
    <citation type="submission" date="2022-11" db="UniProtKB">
        <authorList>
            <consortium name="WormBaseParasite"/>
        </authorList>
    </citation>
    <scope>IDENTIFICATION</scope>
</reference>
<organism evidence="2 3">
    <name type="scientific">Ditylenchus dipsaci</name>
    <dbReference type="NCBI Taxonomy" id="166011"/>
    <lineage>
        <taxon>Eukaryota</taxon>
        <taxon>Metazoa</taxon>
        <taxon>Ecdysozoa</taxon>
        <taxon>Nematoda</taxon>
        <taxon>Chromadorea</taxon>
        <taxon>Rhabditida</taxon>
        <taxon>Tylenchina</taxon>
        <taxon>Tylenchomorpha</taxon>
        <taxon>Sphaerularioidea</taxon>
        <taxon>Anguinidae</taxon>
        <taxon>Anguininae</taxon>
        <taxon>Ditylenchus</taxon>
    </lineage>
</organism>
<accession>A0A915DTA2</accession>
<evidence type="ECO:0000256" key="1">
    <source>
        <dbReference type="SAM" id="MobiDB-lite"/>
    </source>
</evidence>
<dbReference type="WBParaSite" id="jg227">
    <property type="protein sequence ID" value="jg227"/>
    <property type="gene ID" value="jg227"/>
</dbReference>
<proteinExistence type="predicted"/>
<protein>
    <submittedName>
        <fullName evidence="3">Uncharacterized protein</fullName>
    </submittedName>
</protein>
<name>A0A915DTA2_9BILA</name>
<evidence type="ECO:0000313" key="2">
    <source>
        <dbReference type="Proteomes" id="UP000887574"/>
    </source>
</evidence>